<dbReference type="CDD" id="cd11304">
    <property type="entry name" value="Cadherin_repeat"/>
    <property type="match status" value="4"/>
</dbReference>
<dbReference type="SUPFAM" id="SSF49313">
    <property type="entry name" value="Cadherin-like"/>
    <property type="match status" value="5"/>
</dbReference>
<keyword evidence="6" id="KW-0479">Metal-binding</keyword>
<feature type="compositionally biased region" description="Basic and acidic residues" evidence="18">
    <location>
        <begin position="1892"/>
        <end position="1902"/>
    </location>
</feature>
<evidence type="ECO:0000256" key="8">
    <source>
        <dbReference type="ARBA" id="ARBA00022737"/>
    </source>
</evidence>
<dbReference type="Gene3D" id="4.10.900.10">
    <property type="entry name" value="TCF3-CBD (Catenin binding domain)"/>
    <property type="match status" value="1"/>
</dbReference>
<dbReference type="InterPro" id="IPR027397">
    <property type="entry name" value="Catenin-bd_sf"/>
</dbReference>
<keyword evidence="14" id="KW-0325">Glycoprotein</keyword>
<keyword evidence="7 19" id="KW-0732">Signal</keyword>
<keyword evidence="11" id="KW-0965">Cell junction</keyword>
<feature type="domain" description="Cadherin" evidence="20">
    <location>
        <begin position="257"/>
        <end position="370"/>
    </location>
</feature>
<keyword evidence="10 16" id="KW-0130">Cell adhesion</keyword>
<name>A0A4U5UHP3_COLLU</name>
<evidence type="ECO:0000256" key="5">
    <source>
        <dbReference type="ARBA" id="ARBA00022692"/>
    </source>
</evidence>
<feature type="domain" description="Cadherin" evidence="20">
    <location>
        <begin position="426"/>
        <end position="537"/>
    </location>
</feature>
<dbReference type="Pfam" id="PF01049">
    <property type="entry name" value="CADH_Y-type_LIR"/>
    <property type="match status" value="1"/>
</dbReference>
<dbReference type="InterPro" id="IPR000233">
    <property type="entry name" value="Cadherin_Y-type_LIR"/>
</dbReference>
<evidence type="ECO:0000256" key="11">
    <source>
        <dbReference type="ARBA" id="ARBA00022949"/>
    </source>
</evidence>
<evidence type="ECO:0000256" key="4">
    <source>
        <dbReference type="ARBA" id="ARBA00022685"/>
    </source>
</evidence>
<keyword evidence="13" id="KW-0472">Membrane</keyword>
<evidence type="ECO:0000256" key="2">
    <source>
        <dbReference type="ARBA" id="ARBA00004568"/>
    </source>
</evidence>
<evidence type="ECO:0000256" key="10">
    <source>
        <dbReference type="ARBA" id="ARBA00022889"/>
    </source>
</evidence>
<accession>A0A4U5UHP3</accession>
<feature type="compositionally biased region" description="Polar residues" evidence="18">
    <location>
        <begin position="1361"/>
        <end position="1381"/>
    </location>
</feature>
<evidence type="ECO:0000259" key="20">
    <source>
        <dbReference type="PROSITE" id="PS50268"/>
    </source>
</evidence>
<evidence type="ECO:0000256" key="16">
    <source>
        <dbReference type="RuleBase" id="RU003318"/>
    </source>
</evidence>
<dbReference type="InterPro" id="IPR009122">
    <property type="entry name" value="Desmosomal_cadherin"/>
</dbReference>
<sequence>MARLFGAKVSLLLLLVTLMLIAETRQESPKTLRRKKREWILPPAKLLENTDYTQKPYIAKIRSDRDTKAKVEYFLTGKGADKPPYNLFVVDHDTGFVRITDKVDREEYPSYNLTGVAKYTDGSLAEDNIPLTVTILDMNDNPPYFEMHTGNVTESSKEGTFVMQIEGKDDDQAGTINSAIAYSIISQEPEGTGHMFTIEENTGKLFVKKHTLDRETHDSYKLVVMGTDMGGAANGLTGTGTVVIKVLDINDNIPTLEKSEYDGEVDENVANVPIMRIKALDNDLEHTDNWLTVFTIAQGNEDGLFEIETDPETNEGILMLVKAVDFEEVQNLELGLLIENVAPFAEGEAVLMNVGVQIGEDVEGGLKPNVEGGAKPEAGLGPGVGVGVGVGLKPGVKPGPGTTPNAPKSYPIKIAVNNVPEGPAFKPAIKEVSVSEDPNEQPEDGVVAVYTAIDPDTGKTAEDVSYAKAYDPDNWFTIDKETAEIKLNKDPDRESPYLVNGTYIAKILAITDDMPSSTATGTIAIQVADSNDHCPTLTTTYTSLCSDKKTVYVTGFDEDAIPNAAPFTFTIIPDGTQGSWEIQPINETSVALHSQEDLWPGVYELQVKVSDAQGLSCPADEVFRVDVCTCVDTEDCNILQRATRLEDTSSELSAPAIGLLLMAMCLLLFIPFLLMFCQCGGADTIFPDQFSDLPFDAKQHLISYHTEGKGEDKEVPLHSAPITMGTQNKVEAVQTRTFNAFSSKFTEHQETSEMFSESMQQFQESQNLMEVDNAYKLSREPFKNGNGSRTFGRQKLGIQHTQDLYEDIALSDAFLNDYYSQKVECVVPVKDCLLEYDFEGEGSCAGSVGCCSLLESDNDLQFLNDLGPKFKTLAQICSPPTTTPKPSLGHKVTEAVKTTVDLVEPVVKPKTERSVETKHTNVMTKKVVSSTNISSSVGSVPSMTLPHSKVTNISHSSNVSHSATLPRQAQTLVLQQQPVYYTTTPMVQPMHYVVQPQLQSTVLVADGTHGANVPSLYVVSGPQSPSGLVINGTPGSPSGLVFPSIEGPKNLASPTSPVTPTLLLPVSPGVSLPSVPVDGWKMILNPDGNYVIIEDKSSTHKVLKMDPGSPQGTVPRGAILVKEAAPPQGVLGPAAHGSVYGILPGHALANKEGVVTVNRHLRQTWVGQPVQMGLGPVNVLEVGGGQSQMGMGHVVAVERQVSQPGIWPAGIRQVSVNQFEGIPPLQKTADSSGIQEKTINVTNTIITSETSNTHLPSKEEVMKNLFKDNAQNMYDEDKQSQDVITYTSEEQHTALDVEDSSDTVQRAFEEKEKSVKPSVINLEEDIMSLPGPRVVQTPFEQSGTVVEKPGDTMDELVPETETPTNKFTDVISQTTESNDPQENSEEETNVPQEKHVPSEEEDISMVINMSSTDNFLPVSVNTDKENEVTLTFPQGEEAIPSSNQMNIVDKKKEEHEEEVEGPDNESSEFRSEFQSNEFTEDQSRKEFDEDVSPVKTVVLDVETNQIIATCDSIQPEENMEDMTLVISNAQEEVKAEHEQLLDSEIGLNTMGDELSATPPNESSTDTVNESEERANPDQEMVLEQQVDYSEEDKKEECHEKTYIADIEAKTSTQTVKTILDNKEEGDLDDPNCISASEEMTQAQVEGSNVPTVSTLEQHLHTTEDENNQQNVMAASEVDKDQVESDGDSIRDGEKEVIIVEEGKPQQSLSTSDDEDVERQDALSTSSEMEEKFISDDNITDEENNESTVEERVSPVQQMTRFSEKNEDSGNEDASCTRSQVEDTLISDDNIRDVTKEEDIVGEEVSAVEQMTSISEEDEDSEKEDASHTLSQVEDTLISDDNIRDVTKEKDIVKEEVSAEEQMTSISEEDEDSEKEDASHTLPQVEDTLISDDTFRDGMKEEEILVEVSPLQQMTSISEEDEDSEKEDAAHTLSKVEDALISDDIVSDGENEEPFRQQKNSISDDQDEEDRREDHIEEEDIKSHQMLEEESQSLETDCLEFNRVAATSREIQEMPCEVTALSSQIDYTTQDVSERQDVVGQELAGGADMEGLDDVVTSSRSSMVATGQVSLSGATGSILTSGQVPECETTQTHYPNTDTIKTEQSESGDLTLEEGNADVIIDLEIREGDASGQVLPIDNSEIHVVHKTLSLVLEAEPGLSQAGAASFIETSEVAEEARNLVLNESVQMIGEASGVDPNTVGKTASIEVSELSHYMHGAETSEDQCTDCRTQAESKADHLRRAVFDTPTILTPYCSASYVRLNTNDVSTQQIRILLFQHFNVLCVDASARLTHSCWAVFTSVYNQSWLDAAVV</sequence>
<dbReference type="GO" id="GO:0045216">
    <property type="term" value="P:cell-cell junction organization"/>
    <property type="evidence" value="ECO:0007669"/>
    <property type="project" value="UniProtKB-ARBA"/>
</dbReference>
<evidence type="ECO:0000256" key="6">
    <source>
        <dbReference type="ARBA" id="ARBA00022723"/>
    </source>
</evidence>
<dbReference type="PANTHER" id="PTHR24025:SF32">
    <property type="entry name" value="DESMOGLEIN-2"/>
    <property type="match status" value="1"/>
</dbReference>
<dbReference type="PRINTS" id="PR01818">
    <property type="entry name" value="DESMOCADHERN"/>
</dbReference>
<evidence type="ECO:0000256" key="13">
    <source>
        <dbReference type="ARBA" id="ARBA00023136"/>
    </source>
</evidence>
<evidence type="ECO:0000256" key="12">
    <source>
        <dbReference type="ARBA" id="ARBA00022989"/>
    </source>
</evidence>
<dbReference type="PRINTS" id="PR00205">
    <property type="entry name" value="CADHERIN"/>
</dbReference>
<protein>
    <submittedName>
        <fullName evidence="21">Desmoglein-2 Cadherin family member 5 HDGC</fullName>
    </submittedName>
</protein>
<feature type="region of interest" description="Disordered" evidence="18">
    <location>
        <begin position="1549"/>
        <end position="1582"/>
    </location>
</feature>
<dbReference type="FunFam" id="2.60.40.60:FF:000074">
    <property type="entry name" value="Desmoglein 4"/>
    <property type="match status" value="1"/>
</dbReference>
<dbReference type="FunFam" id="2.60.40.60:FF:000083">
    <property type="entry name" value="Desmoglein 1"/>
    <property type="match status" value="1"/>
</dbReference>
<keyword evidence="4" id="KW-0165">Cleavage on pair of basic residues</keyword>
<feature type="region of interest" description="Disordered" evidence="18">
    <location>
        <begin position="1356"/>
        <end position="1399"/>
    </location>
</feature>
<evidence type="ECO:0000256" key="3">
    <source>
        <dbReference type="ARBA" id="ARBA00022475"/>
    </source>
</evidence>
<evidence type="ECO:0000256" key="9">
    <source>
        <dbReference type="ARBA" id="ARBA00022837"/>
    </source>
</evidence>
<evidence type="ECO:0000256" key="15">
    <source>
        <dbReference type="PROSITE-ProRule" id="PRU00043"/>
    </source>
</evidence>
<dbReference type="InterPro" id="IPR050971">
    <property type="entry name" value="Cadherin-domain_protein"/>
</dbReference>
<feature type="domain" description="Cadherin" evidence="20">
    <location>
        <begin position="63"/>
        <end position="145"/>
    </location>
</feature>
<comment type="subcellular location">
    <subcellularLocation>
        <location evidence="2">Cell junction</location>
        <location evidence="2">Desmosome</location>
    </subcellularLocation>
    <subcellularLocation>
        <location evidence="1 16">Cell membrane</location>
        <topology evidence="1 16">Single-pass type I membrane protein</topology>
    </subcellularLocation>
</comment>
<feature type="compositionally biased region" description="Basic and acidic residues" evidence="18">
    <location>
        <begin position="1676"/>
        <end position="1703"/>
    </location>
</feature>
<dbReference type="PROSITE" id="PS00232">
    <property type="entry name" value="CADHERIN_1"/>
    <property type="match status" value="2"/>
</dbReference>
<feature type="domain" description="Cadherin" evidence="20">
    <location>
        <begin position="144"/>
        <end position="256"/>
    </location>
</feature>
<dbReference type="InterPro" id="IPR015919">
    <property type="entry name" value="Cadherin-like_sf"/>
</dbReference>
<evidence type="ECO:0000256" key="18">
    <source>
        <dbReference type="SAM" id="MobiDB-lite"/>
    </source>
</evidence>
<organism evidence="21 22">
    <name type="scientific">Collichthys lucidus</name>
    <name type="common">Big head croaker</name>
    <name type="synonym">Sciaena lucida</name>
    <dbReference type="NCBI Taxonomy" id="240159"/>
    <lineage>
        <taxon>Eukaryota</taxon>
        <taxon>Metazoa</taxon>
        <taxon>Chordata</taxon>
        <taxon>Craniata</taxon>
        <taxon>Vertebrata</taxon>
        <taxon>Euteleostomi</taxon>
        <taxon>Actinopterygii</taxon>
        <taxon>Neopterygii</taxon>
        <taxon>Teleostei</taxon>
        <taxon>Neoteleostei</taxon>
        <taxon>Acanthomorphata</taxon>
        <taxon>Eupercaria</taxon>
        <taxon>Sciaenidae</taxon>
        <taxon>Collichthys</taxon>
    </lineage>
</organism>
<dbReference type="InterPro" id="IPR002126">
    <property type="entry name" value="Cadherin-like_dom"/>
</dbReference>
<dbReference type="SMART" id="SM00112">
    <property type="entry name" value="CA"/>
    <property type="match status" value="4"/>
</dbReference>
<dbReference type="Gene3D" id="2.60.40.60">
    <property type="entry name" value="Cadherins"/>
    <property type="match status" value="5"/>
</dbReference>
<dbReference type="GO" id="GO:0005886">
    <property type="term" value="C:plasma membrane"/>
    <property type="evidence" value="ECO:0007669"/>
    <property type="project" value="UniProtKB-SubCell"/>
</dbReference>
<feature type="compositionally biased region" description="Acidic residues" evidence="18">
    <location>
        <begin position="1963"/>
        <end position="1979"/>
    </location>
</feature>
<dbReference type="GO" id="GO:0030057">
    <property type="term" value="C:desmosome"/>
    <property type="evidence" value="ECO:0007669"/>
    <property type="project" value="UniProtKB-SubCell"/>
</dbReference>
<feature type="signal peptide" evidence="19">
    <location>
        <begin position="1"/>
        <end position="26"/>
    </location>
</feature>
<feature type="chain" id="PRO_5021018074" evidence="19">
    <location>
        <begin position="27"/>
        <end position="2311"/>
    </location>
</feature>
<keyword evidence="3" id="KW-1003">Cell membrane</keyword>
<evidence type="ECO:0000256" key="14">
    <source>
        <dbReference type="ARBA" id="ARBA00023180"/>
    </source>
</evidence>
<feature type="compositionally biased region" description="Basic and acidic residues" evidence="18">
    <location>
        <begin position="1926"/>
        <end position="1937"/>
    </location>
</feature>
<dbReference type="FunFam" id="4.10.900.10:FF:000003">
    <property type="entry name" value="Desmoglein 1"/>
    <property type="match status" value="1"/>
</dbReference>
<proteinExistence type="predicted"/>
<dbReference type="EMBL" id="CM014085">
    <property type="protein sequence ID" value="TKS74173.1"/>
    <property type="molecule type" value="Genomic_DNA"/>
</dbReference>
<evidence type="ECO:0000256" key="19">
    <source>
        <dbReference type="SAM" id="SignalP"/>
    </source>
</evidence>
<evidence type="ECO:0000256" key="1">
    <source>
        <dbReference type="ARBA" id="ARBA00004251"/>
    </source>
</evidence>
<evidence type="ECO:0000313" key="22">
    <source>
        <dbReference type="Proteomes" id="UP000298787"/>
    </source>
</evidence>
<dbReference type="PROSITE" id="PS50268">
    <property type="entry name" value="CADHERIN_2"/>
    <property type="match status" value="4"/>
</dbReference>
<comment type="function">
    <text evidence="17">A component of desmosome cell-cell junctions which are required for positive regulation of cellular adhesion. Involved in the interaction of plaque proteins and intermediate filaments mediating cell-cell adhesion.</text>
</comment>
<dbReference type="GO" id="GO:0005509">
    <property type="term" value="F:calcium ion binding"/>
    <property type="evidence" value="ECO:0007669"/>
    <property type="project" value="UniProtKB-UniRule"/>
</dbReference>
<feature type="region of interest" description="Disordered" evidence="18">
    <location>
        <begin position="1676"/>
        <end position="1993"/>
    </location>
</feature>
<dbReference type="InterPro" id="IPR020894">
    <property type="entry name" value="Cadherin_CS"/>
</dbReference>
<evidence type="ECO:0000313" key="21">
    <source>
        <dbReference type="EMBL" id="TKS74173.1"/>
    </source>
</evidence>
<dbReference type="GO" id="GO:0055113">
    <property type="term" value="P:epiboly involved in gastrulation with mouth forming second"/>
    <property type="evidence" value="ECO:0007669"/>
    <property type="project" value="UniProtKB-ARBA"/>
</dbReference>
<dbReference type="Proteomes" id="UP000298787">
    <property type="component" value="Chromosome 8"/>
</dbReference>
<feature type="region of interest" description="Disordered" evidence="18">
    <location>
        <begin position="1451"/>
        <end position="1490"/>
    </location>
</feature>
<dbReference type="Pfam" id="PF00028">
    <property type="entry name" value="Cadherin"/>
    <property type="match status" value="4"/>
</dbReference>
<gene>
    <name evidence="21" type="ORF">D9C73_008254</name>
</gene>
<dbReference type="GO" id="GO:0007156">
    <property type="term" value="P:homophilic cell adhesion via plasma membrane adhesion molecules"/>
    <property type="evidence" value="ECO:0007669"/>
    <property type="project" value="InterPro"/>
</dbReference>
<keyword evidence="8" id="KW-0677">Repeat</keyword>
<dbReference type="FunFam" id="2.60.40.60:FF:000068">
    <property type="entry name" value="Desmoglein 1"/>
    <property type="match status" value="1"/>
</dbReference>
<keyword evidence="22" id="KW-1185">Reference proteome</keyword>
<evidence type="ECO:0000256" key="7">
    <source>
        <dbReference type="ARBA" id="ARBA00022729"/>
    </source>
</evidence>
<keyword evidence="5 16" id="KW-0812">Transmembrane</keyword>
<feature type="compositionally biased region" description="Acidic residues" evidence="18">
    <location>
        <begin position="1455"/>
        <end position="1466"/>
    </location>
</feature>
<evidence type="ECO:0000256" key="17">
    <source>
        <dbReference type="RuleBase" id="RU004358"/>
    </source>
</evidence>
<keyword evidence="12" id="KW-1133">Transmembrane helix</keyword>
<feature type="compositionally biased region" description="Basic and acidic residues" evidence="18">
    <location>
        <begin position="1840"/>
        <end position="1856"/>
    </location>
</feature>
<dbReference type="PANTHER" id="PTHR24025">
    <property type="entry name" value="DESMOGLEIN FAMILY MEMBER"/>
    <property type="match status" value="1"/>
</dbReference>
<feature type="compositionally biased region" description="Basic and acidic residues" evidence="18">
    <location>
        <begin position="1788"/>
        <end position="1798"/>
    </location>
</feature>
<dbReference type="FunFam" id="2.60.40.60:FF:000011">
    <property type="entry name" value="Cadherin 1"/>
    <property type="match status" value="1"/>
</dbReference>
<keyword evidence="9 15" id="KW-0106">Calcium</keyword>
<feature type="compositionally biased region" description="Polar residues" evidence="18">
    <location>
        <begin position="1557"/>
        <end position="1567"/>
    </location>
</feature>
<reference evidence="21 22" key="1">
    <citation type="submission" date="2019-01" db="EMBL/GenBank/DDBJ databases">
        <title>Genome Assembly of Collichthys lucidus.</title>
        <authorList>
            <person name="Cai M."/>
            <person name="Xiao S."/>
        </authorList>
    </citation>
    <scope>NUCLEOTIDE SEQUENCE [LARGE SCALE GENOMIC DNA]</scope>
    <source>
        <strain evidence="21">JT15FE1705JMU</strain>
        <tissue evidence="21">Muscle</tissue>
    </source>
</reference>
<dbReference type="STRING" id="240159.A0A4U5UHP3"/>
<dbReference type="FunFam" id="2.60.40.60:FF:000031">
    <property type="entry name" value="Cadherin 3"/>
    <property type="match status" value="1"/>
</dbReference>